<dbReference type="AlphaFoldDB" id="A0A0L9UVQ5"/>
<reference evidence="2" key="1">
    <citation type="journal article" date="2015" name="Proc. Natl. Acad. Sci. U.S.A.">
        <title>Genome sequencing of adzuki bean (Vigna angularis) provides insight into high starch and low fat accumulation and domestication.</title>
        <authorList>
            <person name="Yang K."/>
            <person name="Tian Z."/>
            <person name="Chen C."/>
            <person name="Luo L."/>
            <person name="Zhao B."/>
            <person name="Wang Z."/>
            <person name="Yu L."/>
            <person name="Li Y."/>
            <person name="Sun Y."/>
            <person name="Li W."/>
            <person name="Chen Y."/>
            <person name="Li Y."/>
            <person name="Zhang Y."/>
            <person name="Ai D."/>
            <person name="Zhao J."/>
            <person name="Shang C."/>
            <person name="Ma Y."/>
            <person name="Wu B."/>
            <person name="Wang M."/>
            <person name="Gao L."/>
            <person name="Sun D."/>
            <person name="Zhang P."/>
            <person name="Guo F."/>
            <person name="Wang W."/>
            <person name="Li Y."/>
            <person name="Wang J."/>
            <person name="Varshney R.K."/>
            <person name="Wang J."/>
            <person name="Ling H.Q."/>
            <person name="Wan P."/>
        </authorList>
    </citation>
    <scope>NUCLEOTIDE SEQUENCE</scope>
    <source>
        <strain evidence="2">cv. Jingnong 6</strain>
    </source>
</reference>
<sequence length="93" mass="9938">MEGRLRDGGKEGCDRVRTLASLHDRVSPLLFCGTVDALWWRDEGSNGWLGSRSRVKWRHSYGGNNSLKRALQHGSGGGGLCVVVVRGSGGDGG</sequence>
<name>A0A0L9UVQ5_PHAAN</name>
<proteinExistence type="predicted"/>
<dbReference type="Proteomes" id="UP000053144">
    <property type="component" value="Chromosome 7"/>
</dbReference>
<evidence type="ECO:0000313" key="2">
    <source>
        <dbReference type="Proteomes" id="UP000053144"/>
    </source>
</evidence>
<accession>A0A0L9UVQ5</accession>
<protein>
    <submittedName>
        <fullName evidence="1">Uncharacterized protein</fullName>
    </submittedName>
</protein>
<evidence type="ECO:0000313" key="1">
    <source>
        <dbReference type="EMBL" id="KOM46935.1"/>
    </source>
</evidence>
<gene>
    <name evidence="1" type="ORF">LR48_Vigan07g063900</name>
</gene>
<dbReference type="EMBL" id="CM003377">
    <property type="protein sequence ID" value="KOM46935.1"/>
    <property type="molecule type" value="Genomic_DNA"/>
</dbReference>
<organism evidence="1 2">
    <name type="scientific">Phaseolus angularis</name>
    <name type="common">Azuki bean</name>
    <name type="synonym">Vigna angularis</name>
    <dbReference type="NCBI Taxonomy" id="3914"/>
    <lineage>
        <taxon>Eukaryota</taxon>
        <taxon>Viridiplantae</taxon>
        <taxon>Streptophyta</taxon>
        <taxon>Embryophyta</taxon>
        <taxon>Tracheophyta</taxon>
        <taxon>Spermatophyta</taxon>
        <taxon>Magnoliopsida</taxon>
        <taxon>eudicotyledons</taxon>
        <taxon>Gunneridae</taxon>
        <taxon>Pentapetalae</taxon>
        <taxon>rosids</taxon>
        <taxon>fabids</taxon>
        <taxon>Fabales</taxon>
        <taxon>Fabaceae</taxon>
        <taxon>Papilionoideae</taxon>
        <taxon>50 kb inversion clade</taxon>
        <taxon>NPAAA clade</taxon>
        <taxon>indigoferoid/millettioid clade</taxon>
        <taxon>Phaseoleae</taxon>
        <taxon>Vigna</taxon>
    </lineage>
</organism>
<dbReference type="Gramene" id="KOM46935">
    <property type="protein sequence ID" value="KOM46935"/>
    <property type="gene ID" value="LR48_Vigan07g063900"/>
</dbReference>